<dbReference type="InterPro" id="IPR011010">
    <property type="entry name" value="DNA_brk_join_enz"/>
</dbReference>
<sequence length="448" mass="52052">MKKTCENCGRELIKSEIKESRKRCISCRQAKQITRLLSPENLAIIFEKDWSAKLLLQYNKFLEKRNLSPITKRRNILCAIRILSLAEKQFLIPGNITPEWLNNDPNIVTDVDTIKASFFPFLVEEKVLQPLPKGDIKIERITRLIQRIPAPFRRLIQLYLDEMLSLREKQIKMGALKPLTLNSILSDIQTFNRLINWIKLNCDISSWDMLQETHVQDYLLSLRLSVRQQAIKNLLLLFNLAKRKRIITHVPVIDTPIRELPPSTPALSFEELKRIAKLIQENSSSKPLAASLSSFSFYHGLSPSQISKIKLTDVDIDHKKITVSGRPPVFMSDQELETLQQYLIERSNIKAIETRTYLVVRKIGGRGLYEDQPVKTGFIAELIRLVTDHTPRTLRMNCFYSFAANYGPQILIEGFGLSITNAQRYGKMESLRITYWKRRLESKRFYEY</sequence>
<evidence type="ECO:0000313" key="2">
    <source>
        <dbReference type="Proteomes" id="UP001597493"/>
    </source>
</evidence>
<comment type="caution">
    <text evidence="1">The sequence shown here is derived from an EMBL/GenBank/DDBJ whole genome shotgun (WGS) entry which is preliminary data.</text>
</comment>
<reference evidence="2" key="1">
    <citation type="journal article" date="2019" name="Int. J. Syst. Evol. Microbiol.">
        <title>The Global Catalogue of Microorganisms (GCM) 10K type strain sequencing project: providing services to taxonomists for standard genome sequencing and annotation.</title>
        <authorList>
            <consortium name="The Broad Institute Genomics Platform"/>
            <consortium name="The Broad Institute Genome Sequencing Center for Infectious Disease"/>
            <person name="Wu L."/>
            <person name="Ma J."/>
        </authorList>
    </citation>
    <scope>NUCLEOTIDE SEQUENCE [LARGE SCALE GENOMIC DNA]</scope>
    <source>
        <strain evidence="2">TISTR 1827</strain>
    </source>
</reference>
<organism evidence="1 2">
    <name type="scientific">Paenibacillus thailandensis</name>
    <dbReference type="NCBI Taxonomy" id="393250"/>
    <lineage>
        <taxon>Bacteria</taxon>
        <taxon>Bacillati</taxon>
        <taxon>Bacillota</taxon>
        <taxon>Bacilli</taxon>
        <taxon>Bacillales</taxon>
        <taxon>Paenibacillaceae</taxon>
        <taxon>Paenibacillus</taxon>
    </lineage>
</organism>
<accession>A0ABW5R581</accession>
<dbReference type="EMBL" id="JBHUMY010000043">
    <property type="protein sequence ID" value="MFD2663632.1"/>
    <property type="molecule type" value="Genomic_DNA"/>
</dbReference>
<keyword evidence="2" id="KW-1185">Reference proteome</keyword>
<gene>
    <name evidence="1" type="ORF">ACFSW5_25660</name>
</gene>
<name>A0ABW5R581_9BACL</name>
<evidence type="ECO:0000313" key="1">
    <source>
        <dbReference type="EMBL" id="MFD2663632.1"/>
    </source>
</evidence>
<dbReference type="SUPFAM" id="SSF56349">
    <property type="entry name" value="DNA breaking-rejoining enzymes"/>
    <property type="match status" value="1"/>
</dbReference>
<dbReference type="Proteomes" id="UP001597493">
    <property type="component" value="Unassembled WGS sequence"/>
</dbReference>
<evidence type="ECO:0008006" key="3">
    <source>
        <dbReference type="Google" id="ProtNLM"/>
    </source>
</evidence>
<dbReference type="RefSeq" id="WP_379280038.1">
    <property type="nucleotide sequence ID" value="NZ_JBHUGT010000011.1"/>
</dbReference>
<protein>
    <recommendedName>
        <fullName evidence="3">Integrase</fullName>
    </recommendedName>
</protein>
<proteinExistence type="predicted"/>